<feature type="region of interest" description="Disordered" evidence="1">
    <location>
        <begin position="21"/>
        <end position="53"/>
    </location>
</feature>
<evidence type="ECO:0000256" key="1">
    <source>
        <dbReference type="SAM" id="MobiDB-lite"/>
    </source>
</evidence>
<dbReference type="Proteomes" id="UP000747399">
    <property type="component" value="Unassembled WGS sequence"/>
</dbReference>
<evidence type="ECO:0000313" key="2">
    <source>
        <dbReference type="EMBL" id="GIL60306.1"/>
    </source>
</evidence>
<sequence length="122" mass="13314">MSDLSQLGPLRAGLIKYRDKRISNSSGSSQPGDAAAATAVGSPEKVHKGPMTQFADRVNNKSISKSVDFTWSSLCAEARAEADRKRGLALQVQEASDFQRWLITDISQQALKRVFASRPHLV</sequence>
<dbReference type="EMBL" id="BNCO01000039">
    <property type="protein sequence ID" value="GIL60306.1"/>
    <property type="molecule type" value="Genomic_DNA"/>
</dbReference>
<gene>
    <name evidence="2" type="ORF">Vafri_14936</name>
</gene>
<organism evidence="2 3">
    <name type="scientific">Volvox africanus</name>
    <dbReference type="NCBI Taxonomy" id="51714"/>
    <lineage>
        <taxon>Eukaryota</taxon>
        <taxon>Viridiplantae</taxon>
        <taxon>Chlorophyta</taxon>
        <taxon>core chlorophytes</taxon>
        <taxon>Chlorophyceae</taxon>
        <taxon>CS clade</taxon>
        <taxon>Chlamydomonadales</taxon>
        <taxon>Volvocaceae</taxon>
        <taxon>Volvox</taxon>
    </lineage>
</organism>
<proteinExistence type="predicted"/>
<name>A0A8J4F799_9CHLO</name>
<comment type="caution">
    <text evidence="2">The sequence shown here is derived from an EMBL/GenBank/DDBJ whole genome shotgun (WGS) entry which is preliminary data.</text>
</comment>
<keyword evidence="3" id="KW-1185">Reference proteome</keyword>
<reference evidence="2" key="1">
    <citation type="journal article" date="2021" name="Proc. Natl. Acad. Sci. U.S.A.">
        <title>Three genomes in the algal genus Volvox reveal the fate of a haploid sex-determining region after a transition to homothallism.</title>
        <authorList>
            <person name="Yamamoto K."/>
            <person name="Hamaji T."/>
            <person name="Kawai-Toyooka H."/>
            <person name="Matsuzaki R."/>
            <person name="Takahashi F."/>
            <person name="Nishimura Y."/>
            <person name="Kawachi M."/>
            <person name="Noguchi H."/>
            <person name="Minakuchi Y."/>
            <person name="Umen J.G."/>
            <person name="Toyoda A."/>
            <person name="Nozaki H."/>
        </authorList>
    </citation>
    <scope>NUCLEOTIDE SEQUENCE</scope>
    <source>
        <strain evidence="2">NIES-3780</strain>
    </source>
</reference>
<evidence type="ECO:0000313" key="3">
    <source>
        <dbReference type="Proteomes" id="UP000747399"/>
    </source>
</evidence>
<accession>A0A8J4F799</accession>
<dbReference type="AlphaFoldDB" id="A0A8J4F799"/>
<protein>
    <submittedName>
        <fullName evidence="2">Uncharacterized protein</fullName>
    </submittedName>
</protein>